<dbReference type="AlphaFoldDB" id="A0A382JBX4"/>
<organism evidence="4">
    <name type="scientific">marine metagenome</name>
    <dbReference type="NCBI Taxonomy" id="408172"/>
    <lineage>
        <taxon>unclassified sequences</taxon>
        <taxon>metagenomes</taxon>
        <taxon>ecological metagenomes</taxon>
    </lineage>
</organism>
<dbReference type="InterPro" id="IPR001525">
    <property type="entry name" value="C5_MeTfrase"/>
</dbReference>
<dbReference type="PROSITE" id="PS51679">
    <property type="entry name" value="SAM_MT_C5"/>
    <property type="match status" value="1"/>
</dbReference>
<dbReference type="NCBIfam" id="TIGR00675">
    <property type="entry name" value="dcm"/>
    <property type="match status" value="1"/>
</dbReference>
<dbReference type="Gene3D" id="3.40.50.150">
    <property type="entry name" value="Vaccinia Virus protein VP39"/>
    <property type="match status" value="1"/>
</dbReference>
<evidence type="ECO:0000256" key="1">
    <source>
        <dbReference type="ARBA" id="ARBA00022603"/>
    </source>
</evidence>
<name>A0A382JBX4_9ZZZZ</name>
<keyword evidence="3" id="KW-0949">S-adenosyl-L-methionine</keyword>
<reference evidence="4" key="1">
    <citation type="submission" date="2018-05" db="EMBL/GenBank/DDBJ databases">
        <authorList>
            <person name="Lanie J.A."/>
            <person name="Ng W.-L."/>
            <person name="Kazmierczak K.M."/>
            <person name="Andrzejewski T.M."/>
            <person name="Davidsen T.M."/>
            <person name="Wayne K.J."/>
            <person name="Tettelin H."/>
            <person name="Glass J.I."/>
            <person name="Rusch D."/>
            <person name="Podicherti R."/>
            <person name="Tsui H.-C.T."/>
            <person name="Winkler M.E."/>
        </authorList>
    </citation>
    <scope>NUCLEOTIDE SEQUENCE</scope>
</reference>
<accession>A0A382JBX4</accession>
<evidence type="ECO:0000313" key="4">
    <source>
        <dbReference type="EMBL" id="SVC09095.1"/>
    </source>
</evidence>
<dbReference type="InterPro" id="IPR018117">
    <property type="entry name" value="C5_DNA_meth_AS"/>
</dbReference>
<dbReference type="EMBL" id="UINC01073026">
    <property type="protein sequence ID" value="SVC09095.1"/>
    <property type="molecule type" value="Genomic_DNA"/>
</dbReference>
<dbReference type="PRINTS" id="PR00105">
    <property type="entry name" value="C5METTRFRASE"/>
</dbReference>
<keyword evidence="1" id="KW-0489">Methyltransferase</keyword>
<feature type="non-terminal residue" evidence="4">
    <location>
        <position position="243"/>
    </location>
</feature>
<protein>
    <recommendedName>
        <fullName evidence="5">DNA (cytosine-5-)-methyltransferase</fullName>
    </recommendedName>
</protein>
<dbReference type="InterPro" id="IPR050750">
    <property type="entry name" value="C5-MTase"/>
</dbReference>
<gene>
    <name evidence="4" type="ORF">METZ01_LOCUS261949</name>
</gene>
<dbReference type="PROSITE" id="PS00094">
    <property type="entry name" value="C5_MTASE_1"/>
    <property type="match status" value="1"/>
</dbReference>
<dbReference type="Pfam" id="PF00145">
    <property type="entry name" value="DNA_methylase"/>
    <property type="match status" value="1"/>
</dbReference>
<evidence type="ECO:0000256" key="3">
    <source>
        <dbReference type="ARBA" id="ARBA00022691"/>
    </source>
</evidence>
<proteinExistence type="predicted"/>
<evidence type="ECO:0000256" key="2">
    <source>
        <dbReference type="ARBA" id="ARBA00022679"/>
    </source>
</evidence>
<dbReference type="GO" id="GO:0032259">
    <property type="term" value="P:methylation"/>
    <property type="evidence" value="ECO:0007669"/>
    <property type="project" value="UniProtKB-KW"/>
</dbReference>
<dbReference type="PANTHER" id="PTHR46098:SF1">
    <property type="entry name" value="TRNA (CYTOSINE(38)-C(5))-METHYLTRANSFERASE"/>
    <property type="match status" value="1"/>
</dbReference>
<dbReference type="PANTHER" id="PTHR46098">
    <property type="entry name" value="TRNA (CYTOSINE(38)-C(5))-METHYLTRANSFERASE"/>
    <property type="match status" value="1"/>
</dbReference>
<sequence>MDCDIRVAEMFAGVGGFRGGLEGWPDSDEDTGFKVVWSNQWEPSEITKKGDGQQWASRIYEERFGSKGHTGNSIHDFTHPIDGVAEIANHDLLVGGFPCQDYSVARTLSGELGIKGEKGKLWVDIARIIRHKRPRPKVVLLENVPRLLNSPANARGLNFAIILNDLIAMGYEVEWRVINAADYGMPQQRSRVFILAYRTPGPTRNDRQAKINGPDKFGLRKKTRGPMSKWLLGKSTSKAASNW</sequence>
<evidence type="ECO:0008006" key="5">
    <source>
        <dbReference type="Google" id="ProtNLM"/>
    </source>
</evidence>
<dbReference type="SUPFAM" id="SSF53335">
    <property type="entry name" value="S-adenosyl-L-methionine-dependent methyltransferases"/>
    <property type="match status" value="1"/>
</dbReference>
<keyword evidence="2" id="KW-0808">Transferase</keyword>
<dbReference type="GO" id="GO:0008168">
    <property type="term" value="F:methyltransferase activity"/>
    <property type="evidence" value="ECO:0007669"/>
    <property type="project" value="UniProtKB-KW"/>
</dbReference>
<dbReference type="InterPro" id="IPR029063">
    <property type="entry name" value="SAM-dependent_MTases_sf"/>
</dbReference>